<dbReference type="Proteomes" id="UP001596037">
    <property type="component" value="Unassembled WGS sequence"/>
</dbReference>
<dbReference type="CDD" id="cd07012">
    <property type="entry name" value="PBP2_Bug_TTT"/>
    <property type="match status" value="1"/>
</dbReference>
<dbReference type="PANTHER" id="PTHR42928:SF5">
    <property type="entry name" value="BLR1237 PROTEIN"/>
    <property type="match status" value="1"/>
</dbReference>
<reference evidence="4" key="1">
    <citation type="journal article" date="2019" name="Int. J. Syst. Evol. Microbiol.">
        <title>The Global Catalogue of Microorganisms (GCM) 10K type strain sequencing project: providing services to taxonomists for standard genome sequencing and annotation.</title>
        <authorList>
            <consortium name="The Broad Institute Genomics Platform"/>
            <consortium name="The Broad Institute Genome Sequencing Center for Infectious Disease"/>
            <person name="Wu L."/>
            <person name="Ma J."/>
        </authorList>
    </citation>
    <scope>NUCLEOTIDE SEQUENCE [LARGE SCALE GENOMIC DNA]</scope>
    <source>
        <strain evidence="4">CCUG 57401</strain>
    </source>
</reference>
<evidence type="ECO:0000256" key="1">
    <source>
        <dbReference type="ARBA" id="ARBA00006987"/>
    </source>
</evidence>
<feature type="signal peptide" evidence="2">
    <location>
        <begin position="1"/>
        <end position="29"/>
    </location>
</feature>
<dbReference type="SUPFAM" id="SSF53850">
    <property type="entry name" value="Periplasmic binding protein-like II"/>
    <property type="match status" value="1"/>
</dbReference>
<evidence type="ECO:0000256" key="2">
    <source>
        <dbReference type="SAM" id="SignalP"/>
    </source>
</evidence>
<protein>
    <submittedName>
        <fullName evidence="3">Bug family tripartite tricarboxylate transporter substrate binding protein</fullName>
    </submittedName>
</protein>
<name>A0ABW0NHI8_9BURK</name>
<proteinExistence type="inferred from homology"/>
<organism evidence="3 4">
    <name type="scientific">Caenimonas terrae</name>
    <dbReference type="NCBI Taxonomy" id="696074"/>
    <lineage>
        <taxon>Bacteria</taxon>
        <taxon>Pseudomonadati</taxon>
        <taxon>Pseudomonadota</taxon>
        <taxon>Betaproteobacteria</taxon>
        <taxon>Burkholderiales</taxon>
        <taxon>Comamonadaceae</taxon>
        <taxon>Caenimonas</taxon>
    </lineage>
</organism>
<comment type="caution">
    <text evidence="3">The sequence shown here is derived from an EMBL/GenBank/DDBJ whole genome shotgun (WGS) entry which is preliminary data.</text>
</comment>
<dbReference type="InterPro" id="IPR005064">
    <property type="entry name" value="BUG"/>
</dbReference>
<gene>
    <name evidence="3" type="ORF">ACFPOE_13505</name>
</gene>
<comment type="similarity">
    <text evidence="1">Belongs to the UPF0065 (bug) family.</text>
</comment>
<accession>A0ABW0NHI8</accession>
<dbReference type="RefSeq" id="WP_376850607.1">
    <property type="nucleotide sequence ID" value="NZ_JBHSMF010000006.1"/>
</dbReference>
<dbReference type="PIRSF" id="PIRSF017082">
    <property type="entry name" value="YflP"/>
    <property type="match status" value="1"/>
</dbReference>
<keyword evidence="2" id="KW-0732">Signal</keyword>
<sequence>MTLHHAAAIGRRHLTAAVALLACAPAAFAQAPGPYPAHPIKLIVANAPGSSVDTIGRIVAAQLGSVLGQPLVVDNRAGAAGALGIEAGRAAPADGYTLIVASSSSLTVAPLLQKAVRYDPLQDLDFVSLVAVLPNVLVVNTALPVNSVAEFVAYGKAQGGKFNMASAGIGSVSHLAGAALASAAGFEVLHVPYKGGSQSVGSVVSGETQWTLTPAPAAMGLVKGGRLKALGHSMARGTQPLGPLPAIGDTVTGFEFAGWIGIVAPRGLPPAVAQQLRRALATALQQPALRDSFALSGAVPTASSAEEFRAFLARDIEQNRKAIRAAGVQPE</sequence>
<dbReference type="InterPro" id="IPR042100">
    <property type="entry name" value="Bug_dom1"/>
</dbReference>
<dbReference type="PANTHER" id="PTHR42928">
    <property type="entry name" value="TRICARBOXYLATE-BINDING PROTEIN"/>
    <property type="match status" value="1"/>
</dbReference>
<dbReference type="Gene3D" id="3.40.190.10">
    <property type="entry name" value="Periplasmic binding protein-like II"/>
    <property type="match status" value="1"/>
</dbReference>
<dbReference type="Gene3D" id="3.40.190.150">
    <property type="entry name" value="Bordetella uptake gene, domain 1"/>
    <property type="match status" value="1"/>
</dbReference>
<keyword evidence="4" id="KW-1185">Reference proteome</keyword>
<evidence type="ECO:0000313" key="3">
    <source>
        <dbReference type="EMBL" id="MFC5498557.1"/>
    </source>
</evidence>
<evidence type="ECO:0000313" key="4">
    <source>
        <dbReference type="Proteomes" id="UP001596037"/>
    </source>
</evidence>
<dbReference type="Pfam" id="PF03401">
    <property type="entry name" value="TctC"/>
    <property type="match status" value="1"/>
</dbReference>
<dbReference type="EMBL" id="JBHSMF010000006">
    <property type="protein sequence ID" value="MFC5498557.1"/>
    <property type="molecule type" value="Genomic_DNA"/>
</dbReference>
<feature type="chain" id="PRO_5046792501" evidence="2">
    <location>
        <begin position="30"/>
        <end position="331"/>
    </location>
</feature>